<proteinExistence type="predicted"/>
<reference evidence="2" key="1">
    <citation type="submission" date="2016-09" db="EMBL/GenBank/DDBJ databases">
        <authorList>
            <person name="Wibberg D."/>
        </authorList>
    </citation>
    <scope>NUCLEOTIDE SEQUENCE [LARGE SCALE GENOMIC DNA]</scope>
</reference>
<sequence>MGLKQIASRLITKHGQAAEILRPGEEVRDEYGGITYGEPTTHPVKILSAAYAIELQLVAGGLLGVGDQRIFVAADGLTIEPTTSDKLLIDGTEYRTIRVSPLAPAGEVIFWEMQVRDE</sequence>
<dbReference type="EMBL" id="FMJB01000065">
    <property type="protein sequence ID" value="SCM69696.1"/>
    <property type="molecule type" value="Genomic_DNA"/>
</dbReference>
<evidence type="ECO:0000313" key="2">
    <source>
        <dbReference type="Proteomes" id="UP000184085"/>
    </source>
</evidence>
<dbReference type="RefSeq" id="WP_072709575.1">
    <property type="nucleotide sequence ID" value="NZ_FMJB01000065.1"/>
</dbReference>
<name>A0A1M4N933_9RHOB</name>
<dbReference type="Proteomes" id="UP000184085">
    <property type="component" value="Unassembled WGS sequence"/>
</dbReference>
<organism evidence="1 2">
    <name type="scientific">Donghicola eburneus</name>
    <dbReference type="NCBI Taxonomy" id="393278"/>
    <lineage>
        <taxon>Bacteria</taxon>
        <taxon>Pseudomonadati</taxon>
        <taxon>Pseudomonadota</taxon>
        <taxon>Alphaproteobacteria</taxon>
        <taxon>Rhodobacterales</taxon>
        <taxon>Roseobacteraceae</taxon>
        <taxon>Donghicola</taxon>
    </lineage>
</organism>
<protein>
    <submittedName>
        <fullName evidence="1">Uncharacterized protein</fullName>
    </submittedName>
</protein>
<dbReference type="AlphaFoldDB" id="A0A1M4N933"/>
<evidence type="ECO:0000313" key="1">
    <source>
        <dbReference type="EMBL" id="SCM69696.1"/>
    </source>
</evidence>
<gene>
    <name evidence="1" type="ORF">KARMA_3936</name>
</gene>
<keyword evidence="2" id="KW-1185">Reference proteome</keyword>
<accession>A0A1M4N933</accession>